<dbReference type="CDD" id="cd02440">
    <property type="entry name" value="AdoMet_MTases"/>
    <property type="match status" value="1"/>
</dbReference>
<dbReference type="Gene3D" id="3.40.50.150">
    <property type="entry name" value="Vaccinia Virus protein VP39"/>
    <property type="match status" value="1"/>
</dbReference>
<dbReference type="SUPFAM" id="SSF53448">
    <property type="entry name" value="Nucleotide-diphospho-sugar transferases"/>
    <property type="match status" value="1"/>
</dbReference>
<dbReference type="Gene3D" id="3.90.550.10">
    <property type="entry name" value="Spore Coat Polysaccharide Biosynthesis Protein SpsA, Chain A"/>
    <property type="match status" value="1"/>
</dbReference>
<dbReference type="EMBL" id="LAZR01000597">
    <property type="protein sequence ID" value="KKN63204.1"/>
    <property type="molecule type" value="Genomic_DNA"/>
</dbReference>
<protein>
    <recommendedName>
        <fullName evidence="2">Methyltransferase domain-containing protein</fullName>
    </recommendedName>
</protein>
<dbReference type="SUPFAM" id="SSF53335">
    <property type="entry name" value="S-adenosyl-L-methionine-dependent methyltransferases"/>
    <property type="match status" value="1"/>
</dbReference>
<dbReference type="InterPro" id="IPR029044">
    <property type="entry name" value="Nucleotide-diphossugar_trans"/>
</dbReference>
<dbReference type="Pfam" id="PF13649">
    <property type="entry name" value="Methyltransf_25"/>
    <property type="match status" value="1"/>
</dbReference>
<reference evidence="3" key="1">
    <citation type="journal article" date="2015" name="Nature">
        <title>Complex archaea that bridge the gap between prokaryotes and eukaryotes.</title>
        <authorList>
            <person name="Spang A."/>
            <person name="Saw J.H."/>
            <person name="Jorgensen S.L."/>
            <person name="Zaremba-Niedzwiedzka K."/>
            <person name="Martijn J."/>
            <person name="Lind A.E."/>
            <person name="van Eijk R."/>
            <person name="Schleper C."/>
            <person name="Guy L."/>
            <person name="Ettema T.J."/>
        </authorList>
    </citation>
    <scope>NUCLEOTIDE SEQUENCE</scope>
</reference>
<accession>A0A0F9S827</accession>
<dbReference type="InterPro" id="IPR041698">
    <property type="entry name" value="Methyltransf_25"/>
</dbReference>
<dbReference type="PANTHER" id="PTHR43861">
    <property type="entry name" value="TRANS-ACONITATE 2-METHYLTRANSFERASE-RELATED"/>
    <property type="match status" value="1"/>
</dbReference>
<gene>
    <name evidence="3" type="ORF">LCGC14_0503940</name>
</gene>
<feature type="domain" description="Methyltransferase" evidence="2">
    <location>
        <begin position="448"/>
        <end position="545"/>
    </location>
</feature>
<comment type="caution">
    <text evidence="3">The sequence shown here is derived from an EMBL/GenBank/DDBJ whole genome shotgun (WGS) entry which is preliminary data.</text>
</comment>
<organism evidence="3">
    <name type="scientific">marine sediment metagenome</name>
    <dbReference type="NCBI Taxonomy" id="412755"/>
    <lineage>
        <taxon>unclassified sequences</taxon>
        <taxon>metagenomes</taxon>
        <taxon>ecological metagenomes</taxon>
    </lineage>
</organism>
<sequence length="617" mass="71661">MNDKISLHVITMNRDDELARLLSVCRPYVGIIRVCDGANSHQTKQICNIFKSVYYYREWDDNYSAQDNVLLDEASDGEIILVQDDDEMPSEALLKVIDTLTVNEFDMCRIPSLDIIDGAMMCSIEDYMRQNDEGEFDKRFRKDWLFKYYDGMYMEGTPHRSPHQKDGQDWVRKDLGAPYLHIKSSDSFIVNDCIHAFINPEQQQYSDAETKSLRKFTNKFGITSSRDIVDLLKYDELSDKFHDWMWEHAGENKPIAAWFASRFFLYRPDLLSRYNFNDVLNNKAMLRFAELKSCYIVSNIRTMRIHPLLKQKLMSYGIYHSDDIRALHGQRDAVRVELPVANESRGVISKDKNITTGPDLDTVPIPSIVLNDERVVKTLDMVFGQPVEDSSDVFNKTYRKDQQDDPEYWNQDDVVNNDSAKVFDVEEASKPNLENMRFWQKYGEPKIILEFGCGGGRILAGWVNVNLGVDKIIRLYGLDHSEKAIEKAKERLPNIHFYCGTIDQFSGKFNQEMDMVYTHTCLQHNSDYKQKEIFKAFYKVLAPKGILYLMNEMTFSQHKWPEHAPVEKSMSPGFADDRGSAGTAAWWIVRICDAGFELLEYEESRYVFRKIDGLNNV</sequence>
<dbReference type="AlphaFoldDB" id="A0A0F9S827"/>
<name>A0A0F9S827_9ZZZZ</name>
<keyword evidence="1" id="KW-0808">Transferase</keyword>
<evidence type="ECO:0000256" key="1">
    <source>
        <dbReference type="ARBA" id="ARBA00022679"/>
    </source>
</evidence>
<evidence type="ECO:0000259" key="2">
    <source>
        <dbReference type="Pfam" id="PF13649"/>
    </source>
</evidence>
<dbReference type="InterPro" id="IPR029063">
    <property type="entry name" value="SAM-dependent_MTases_sf"/>
</dbReference>
<dbReference type="GO" id="GO:0016740">
    <property type="term" value="F:transferase activity"/>
    <property type="evidence" value="ECO:0007669"/>
    <property type="project" value="UniProtKB-KW"/>
</dbReference>
<evidence type="ECO:0000313" key="3">
    <source>
        <dbReference type="EMBL" id="KKN63204.1"/>
    </source>
</evidence>
<proteinExistence type="predicted"/>